<feature type="signal peptide" evidence="3">
    <location>
        <begin position="1"/>
        <end position="19"/>
    </location>
</feature>
<sequence>MPLFPLMSLFVVVVGGGGGAVCCSSNGRAVGVCCCTHRIIYYYFFFFFISLFSYFLVIYVTFDKMLATRVSVGGVWCGDRWLPPRHLAAVVRCMEVLDDDDAVDALIREEESRVRQFKLFHCTEEERRRQYGAVSRPMRPEPPPSPPKVKLTGIPLEMLPVEAEEVLVYEYEQYRSAKHDADIDLRRRGLPPPYYDGPLLTLRTRGPYTRFEVLACSPPMRPRFEGKKASQKDCSQHYPRPLREKPKEDTVAMPGDSLRRWKYSMGLLDE</sequence>
<evidence type="ECO:0000313" key="5">
    <source>
        <dbReference type="Proteomes" id="UP000583944"/>
    </source>
</evidence>
<dbReference type="AlphaFoldDB" id="A0A7J6YG26"/>
<keyword evidence="3" id="KW-0732">Signal</keyword>
<feature type="region of interest" description="Disordered" evidence="1">
    <location>
        <begin position="222"/>
        <end position="253"/>
    </location>
</feature>
<feature type="region of interest" description="Disordered" evidence="1">
    <location>
        <begin position="131"/>
        <end position="150"/>
    </location>
</feature>
<gene>
    <name evidence="4" type="ORF">ECC02_001369</name>
</gene>
<reference evidence="4 5" key="1">
    <citation type="journal article" date="2019" name="Genome Biol. Evol.">
        <title>Nanopore Sequencing Significantly Improves Genome Assembly of the Protozoan Parasite Trypanosoma cruzi.</title>
        <authorList>
            <person name="Diaz-Viraque F."/>
            <person name="Pita S."/>
            <person name="Greif G."/>
            <person name="de Souza R.C.M."/>
            <person name="Iraola G."/>
            <person name="Robello C."/>
        </authorList>
    </citation>
    <scope>NUCLEOTIDE SEQUENCE [LARGE SCALE GENOMIC DNA]</scope>
    <source>
        <strain evidence="4 5">Berenice</strain>
    </source>
</reference>
<evidence type="ECO:0000256" key="1">
    <source>
        <dbReference type="SAM" id="MobiDB-lite"/>
    </source>
</evidence>
<dbReference type="EMBL" id="JABDHM010000006">
    <property type="protein sequence ID" value="KAF5225605.1"/>
    <property type="molecule type" value="Genomic_DNA"/>
</dbReference>
<dbReference type="Proteomes" id="UP000583944">
    <property type="component" value="Unassembled WGS sequence"/>
</dbReference>
<evidence type="ECO:0000256" key="3">
    <source>
        <dbReference type="SAM" id="SignalP"/>
    </source>
</evidence>
<organism evidence="4 5">
    <name type="scientific">Trypanosoma cruzi</name>
    <dbReference type="NCBI Taxonomy" id="5693"/>
    <lineage>
        <taxon>Eukaryota</taxon>
        <taxon>Discoba</taxon>
        <taxon>Euglenozoa</taxon>
        <taxon>Kinetoplastea</taxon>
        <taxon>Metakinetoplastina</taxon>
        <taxon>Trypanosomatida</taxon>
        <taxon>Trypanosomatidae</taxon>
        <taxon>Trypanosoma</taxon>
        <taxon>Schizotrypanum</taxon>
    </lineage>
</organism>
<keyword evidence="2" id="KW-1133">Transmembrane helix</keyword>
<name>A0A7J6YG26_TRYCR</name>
<protein>
    <submittedName>
        <fullName evidence="4">Uncharacterized protein</fullName>
    </submittedName>
</protein>
<dbReference type="VEuPathDB" id="TriTrypDB:BCY84_14103"/>
<keyword evidence="2" id="KW-0812">Transmembrane</keyword>
<comment type="caution">
    <text evidence="4">The sequence shown here is derived from an EMBL/GenBank/DDBJ whole genome shotgun (WGS) entry which is preliminary data.</text>
</comment>
<dbReference type="VEuPathDB" id="TriTrypDB:ECC02_001369"/>
<feature type="chain" id="PRO_5029479201" evidence="3">
    <location>
        <begin position="20"/>
        <end position="270"/>
    </location>
</feature>
<feature type="transmembrane region" description="Helical" evidence="2">
    <location>
        <begin position="41"/>
        <end position="62"/>
    </location>
</feature>
<keyword evidence="2" id="KW-0472">Membrane</keyword>
<evidence type="ECO:0000313" key="4">
    <source>
        <dbReference type="EMBL" id="KAF5225605.1"/>
    </source>
</evidence>
<accession>A0A7J6YG26</accession>
<proteinExistence type="predicted"/>
<evidence type="ECO:0000256" key="2">
    <source>
        <dbReference type="SAM" id="Phobius"/>
    </source>
</evidence>
<feature type="compositionally biased region" description="Basic and acidic residues" evidence="1">
    <location>
        <begin position="222"/>
        <end position="250"/>
    </location>
</feature>